<dbReference type="GO" id="GO:0006355">
    <property type="term" value="P:regulation of DNA-templated transcription"/>
    <property type="evidence" value="ECO:0007669"/>
    <property type="project" value="InterPro"/>
</dbReference>
<dbReference type="PROSITE" id="PS51372">
    <property type="entry name" value="PRD_2"/>
    <property type="match status" value="2"/>
</dbReference>
<dbReference type="InterPro" id="IPR036388">
    <property type="entry name" value="WH-like_DNA-bd_sf"/>
</dbReference>
<dbReference type="InterPro" id="IPR016152">
    <property type="entry name" value="PTrfase/Anion_transptr"/>
</dbReference>
<sequence>MDTLQVHYYDRVFYILRKMLSEEGYVKFEDLAQEIYVSLSTLNHDIKEVKRILAKFDLEILSRPHYGAHLKGLEQNKRLCISEYIFYNENIFVEQYLEKARDSISVEINDIVEVEDILRTWAATNEVVLSDTSVHDISIQIIIAMIRNKQGYVIDVEDEYINKIQEEPLYDEMKCLVEAIESFLEYKFDLQERGYFFMNIDSKRVIASSNGDDFLRDACMDNVLDAVFAEIYNNFDIDISKDTMLRRFLALHILQMIKRIRNNLTARNPMVHESLKKYLYATKVTISAVSVIEEHYSVKIPLDEFGYLLFYFNMALLNLKKERSFSIGFISSRGRAESMMYENELKSSFSNASIFRFSSLEEAEAHHHMIDLAVSVSPIKSNILSRIVSVEDGNHLMRIQETLERLDLYTLEVQKYFKPEFFLRNITGSSRTEVLTNIYEKLKGLGVIEENYPRKLPFVSHEVGNRAVHIQDLYKYLRKEVCLVAVLEKPIYWERSVVEVLFLIKTKKDGDKDLFILCDLFSAFFSDKSRVNRLISEGDYKEFMEDYLQY</sequence>
<feature type="domain" description="PRD" evidence="5">
    <location>
        <begin position="105"/>
        <end position="210"/>
    </location>
</feature>
<gene>
    <name evidence="6" type="ORF">J3A84_10230</name>
</gene>
<dbReference type="PANTHER" id="PTHR30185:SF13">
    <property type="entry name" value="LICABCH OPERON REGULATOR-RELATED"/>
    <property type="match status" value="1"/>
</dbReference>
<evidence type="ECO:0000256" key="4">
    <source>
        <dbReference type="ARBA" id="ARBA00023163"/>
    </source>
</evidence>
<dbReference type="InterPro" id="IPR007737">
    <property type="entry name" value="Mga_HTH"/>
</dbReference>
<proteinExistence type="predicted"/>
<reference evidence="6" key="1">
    <citation type="submission" date="2021-03" db="EMBL/GenBank/DDBJ databases">
        <title>Proteiniclasticum marinus sp. nov., isolated from tidal flat sediment.</title>
        <authorList>
            <person name="Namirimu T."/>
            <person name="Yang J.-A."/>
            <person name="Yang S.-H."/>
            <person name="Kim Y.-J."/>
            <person name="Kwon K.K."/>
        </authorList>
    </citation>
    <scope>NUCLEOTIDE SEQUENCE</scope>
    <source>
        <strain evidence="6">SCR006</strain>
    </source>
</reference>
<keyword evidence="3" id="KW-0010">Activator</keyword>
<keyword evidence="7" id="KW-1185">Reference proteome</keyword>
<dbReference type="AlphaFoldDB" id="A0A939KGD7"/>
<dbReference type="InterPro" id="IPR011608">
    <property type="entry name" value="PRD"/>
</dbReference>
<dbReference type="Gene3D" id="1.10.10.10">
    <property type="entry name" value="Winged helix-like DNA-binding domain superfamily/Winged helix DNA-binding domain"/>
    <property type="match status" value="1"/>
</dbReference>
<keyword evidence="4" id="KW-0804">Transcription</keyword>
<protein>
    <submittedName>
        <fullName evidence="6">PRD domain-containing protein</fullName>
    </submittedName>
</protein>
<accession>A0A939KGD7</accession>
<name>A0A939KGD7_9CLOT</name>
<dbReference type="InterPro" id="IPR036634">
    <property type="entry name" value="PRD_sf"/>
</dbReference>
<dbReference type="Gene3D" id="1.10.1790.10">
    <property type="entry name" value="PRD domain"/>
    <property type="match status" value="1"/>
</dbReference>
<dbReference type="Pfam" id="PF00874">
    <property type="entry name" value="PRD"/>
    <property type="match status" value="1"/>
</dbReference>
<evidence type="ECO:0000256" key="3">
    <source>
        <dbReference type="ARBA" id="ARBA00023159"/>
    </source>
</evidence>
<evidence type="ECO:0000259" key="5">
    <source>
        <dbReference type="PROSITE" id="PS51372"/>
    </source>
</evidence>
<evidence type="ECO:0000256" key="2">
    <source>
        <dbReference type="ARBA" id="ARBA00023015"/>
    </source>
</evidence>
<keyword evidence="1" id="KW-0677">Repeat</keyword>
<comment type="caution">
    <text evidence="6">The sequence shown here is derived from an EMBL/GenBank/DDBJ whole genome shotgun (WGS) entry which is preliminary data.</text>
</comment>
<evidence type="ECO:0000256" key="1">
    <source>
        <dbReference type="ARBA" id="ARBA00022737"/>
    </source>
</evidence>
<feature type="domain" description="PRD" evidence="5">
    <location>
        <begin position="215"/>
        <end position="322"/>
    </location>
</feature>
<organism evidence="6 7">
    <name type="scientific">Proteiniclasticum aestuarii</name>
    <dbReference type="NCBI Taxonomy" id="2817862"/>
    <lineage>
        <taxon>Bacteria</taxon>
        <taxon>Bacillati</taxon>
        <taxon>Bacillota</taxon>
        <taxon>Clostridia</taxon>
        <taxon>Eubacteriales</taxon>
        <taxon>Clostridiaceae</taxon>
        <taxon>Proteiniclasticum</taxon>
    </lineage>
</organism>
<dbReference type="EMBL" id="JAFNJU010000007">
    <property type="protein sequence ID" value="MBO1265407.1"/>
    <property type="molecule type" value="Genomic_DNA"/>
</dbReference>
<dbReference type="SUPFAM" id="SSF63520">
    <property type="entry name" value="PTS-regulatory domain, PRD"/>
    <property type="match status" value="2"/>
</dbReference>
<dbReference type="RefSeq" id="WP_207599926.1">
    <property type="nucleotide sequence ID" value="NZ_JAFNJU010000007.1"/>
</dbReference>
<dbReference type="Pfam" id="PF05043">
    <property type="entry name" value="Mga"/>
    <property type="match status" value="1"/>
</dbReference>
<dbReference type="Gene3D" id="3.40.930.10">
    <property type="entry name" value="Mannitol-specific EII, Chain A"/>
    <property type="match status" value="1"/>
</dbReference>
<evidence type="ECO:0000313" key="7">
    <source>
        <dbReference type="Proteomes" id="UP000664218"/>
    </source>
</evidence>
<dbReference type="Proteomes" id="UP000664218">
    <property type="component" value="Unassembled WGS sequence"/>
</dbReference>
<evidence type="ECO:0000313" key="6">
    <source>
        <dbReference type="EMBL" id="MBO1265407.1"/>
    </source>
</evidence>
<dbReference type="InterPro" id="IPR050661">
    <property type="entry name" value="BglG_antiterminators"/>
</dbReference>
<dbReference type="PANTHER" id="PTHR30185">
    <property type="entry name" value="CRYPTIC BETA-GLUCOSIDE BGL OPERON ANTITERMINATOR"/>
    <property type="match status" value="1"/>
</dbReference>
<keyword evidence="2" id="KW-0805">Transcription regulation</keyword>
<dbReference type="SUPFAM" id="SSF55804">
    <property type="entry name" value="Phoshotransferase/anion transport protein"/>
    <property type="match status" value="1"/>
</dbReference>